<evidence type="ECO:0000259" key="1">
    <source>
        <dbReference type="SMART" id="SM00859"/>
    </source>
</evidence>
<dbReference type="SUPFAM" id="SSF51735">
    <property type="entry name" value="NAD(P)-binding Rossmann-fold domains"/>
    <property type="match status" value="1"/>
</dbReference>
<dbReference type="GO" id="GO:0016620">
    <property type="term" value="F:oxidoreductase activity, acting on the aldehyde or oxo group of donors, NAD or NADP as acceptor"/>
    <property type="evidence" value="ECO:0007669"/>
    <property type="project" value="InterPro"/>
</dbReference>
<accession>A0AAI9L125</accession>
<dbReference type="PANTHER" id="PTHR14097:SF7">
    <property type="entry name" value="OXIDOREDUCTASE HTATIP2"/>
    <property type="match status" value="1"/>
</dbReference>
<dbReference type="InterPro" id="IPR036291">
    <property type="entry name" value="NAD(P)-bd_dom_sf"/>
</dbReference>
<sequence length="227" mass="24626">MKDVEQGGKPMSRVLLLGATGLVGHELLQLLKANNRVETIYAPTRKPLAPSEKVVNPHDPDLSAALAQLTDPVDIAFCCLGSTLKTAGSKQAFRYVDYTLVVEGSKVALALGATHLLVVSSLSANATSPFFYSRVKGEAEKSLRQQGWQHLTLAQPSMLLGEREDSRPLESLAAPLFRLFPAKWRAIEGKTVAQALLNQAFSPEPKARVTVLESDQLRSLGKQQALQ</sequence>
<dbReference type="AlphaFoldDB" id="A0AAI9L125"/>
<reference evidence="2" key="1">
    <citation type="submission" date="2022-06" db="EMBL/GenBank/DDBJ databases">
        <title>Draft genome sequences of Pectobacterium carotovorum subsp. carotovorum str. NBRC12380.</title>
        <authorList>
            <person name="Wakabayashi Y."/>
            <person name="Kojima K."/>
        </authorList>
    </citation>
    <scope>NUCLEOTIDE SEQUENCE</scope>
    <source>
        <strain evidence="2">NBRC 12380</strain>
    </source>
</reference>
<gene>
    <name evidence="3" type="ORF">Pcaca03_18330</name>
    <name evidence="2" type="ORF">SOASR016_16950</name>
</gene>
<dbReference type="EMBL" id="BRLF01000003">
    <property type="protein sequence ID" value="GKX46943.1"/>
    <property type="molecule type" value="Genomic_DNA"/>
</dbReference>
<dbReference type="Proteomes" id="UP001165145">
    <property type="component" value="Unassembled WGS sequence"/>
</dbReference>
<protein>
    <recommendedName>
        <fullName evidence="1">Semialdehyde dehydrogenase NAD-binding domain-containing protein</fullName>
    </recommendedName>
</protein>
<dbReference type="Gene3D" id="3.40.50.720">
    <property type="entry name" value="NAD(P)-binding Rossmann-like Domain"/>
    <property type="match status" value="1"/>
</dbReference>
<dbReference type="SMART" id="SM00859">
    <property type="entry name" value="Semialdhyde_dh"/>
    <property type="match status" value="1"/>
</dbReference>
<comment type="caution">
    <text evidence="3">The sequence shown here is derived from an EMBL/GenBank/DDBJ whole genome shotgun (WGS) entry which is preliminary data.</text>
</comment>
<keyword evidence="4" id="KW-1185">Reference proteome</keyword>
<evidence type="ECO:0000313" key="4">
    <source>
        <dbReference type="Proteomes" id="UP001058167"/>
    </source>
</evidence>
<dbReference type="Proteomes" id="UP001058167">
    <property type="component" value="Unassembled WGS sequence"/>
</dbReference>
<reference evidence="3" key="2">
    <citation type="submission" date="2023-02" db="EMBL/GenBank/DDBJ databases">
        <title>Pectobacterium carotovorum subsp. carotovorum NBRC 12380.</title>
        <authorList>
            <person name="Ichikawa N."/>
            <person name="Sato H."/>
            <person name="Tonouchi N."/>
        </authorList>
    </citation>
    <scope>NUCLEOTIDE SEQUENCE</scope>
    <source>
        <strain evidence="3">NBRC 12380</strain>
    </source>
</reference>
<evidence type="ECO:0000313" key="3">
    <source>
        <dbReference type="EMBL" id="GLV69389.1"/>
    </source>
</evidence>
<organism evidence="3 5">
    <name type="scientific">Pectobacterium carotovorum subsp. carotovorum</name>
    <name type="common">Erwinia carotovora subsp. carotovora</name>
    <dbReference type="NCBI Taxonomy" id="555"/>
    <lineage>
        <taxon>Bacteria</taxon>
        <taxon>Pseudomonadati</taxon>
        <taxon>Pseudomonadota</taxon>
        <taxon>Gammaproteobacteria</taxon>
        <taxon>Enterobacterales</taxon>
        <taxon>Pectobacteriaceae</taxon>
        <taxon>Pectobacterium</taxon>
    </lineage>
</organism>
<name>A0AAI9L125_PECCC</name>
<evidence type="ECO:0000313" key="5">
    <source>
        <dbReference type="Proteomes" id="UP001165145"/>
    </source>
</evidence>
<dbReference type="InterPro" id="IPR000534">
    <property type="entry name" value="Semialdehyde_DH_NAD-bd"/>
</dbReference>
<dbReference type="PANTHER" id="PTHR14097">
    <property type="entry name" value="OXIDOREDUCTASE HTATIP2"/>
    <property type="match status" value="1"/>
</dbReference>
<dbReference type="Pfam" id="PF01118">
    <property type="entry name" value="Semialdhyde_dh"/>
    <property type="match status" value="1"/>
</dbReference>
<dbReference type="EMBL" id="BSRL01000003">
    <property type="protein sequence ID" value="GLV69389.1"/>
    <property type="molecule type" value="Genomic_DNA"/>
</dbReference>
<dbReference type="GO" id="GO:0051287">
    <property type="term" value="F:NAD binding"/>
    <property type="evidence" value="ECO:0007669"/>
    <property type="project" value="InterPro"/>
</dbReference>
<proteinExistence type="predicted"/>
<evidence type="ECO:0000313" key="2">
    <source>
        <dbReference type="EMBL" id="GKX46943.1"/>
    </source>
</evidence>
<feature type="domain" description="Semialdehyde dehydrogenase NAD-binding" evidence="1">
    <location>
        <begin position="13"/>
        <end position="110"/>
    </location>
</feature>